<evidence type="ECO:0000256" key="1">
    <source>
        <dbReference type="ARBA" id="ARBA00004141"/>
    </source>
</evidence>
<evidence type="ECO:0000256" key="3">
    <source>
        <dbReference type="ARBA" id="ARBA00022989"/>
    </source>
</evidence>
<evidence type="ECO:0000256" key="5">
    <source>
        <dbReference type="SAM" id="Phobius"/>
    </source>
</evidence>
<comment type="subcellular location">
    <subcellularLocation>
        <location evidence="1">Membrane</location>
        <topology evidence="1">Multi-pass membrane protein</topology>
    </subcellularLocation>
</comment>
<reference evidence="7 8" key="1">
    <citation type="submission" date="2020-10" db="EMBL/GenBank/DDBJ databases">
        <title>Phylogeny of dyella-like bacteria.</title>
        <authorList>
            <person name="Fu J."/>
        </authorList>
    </citation>
    <scope>NUCLEOTIDE SEQUENCE [LARGE SCALE GENOMIC DNA]</scope>
    <source>
        <strain evidence="7 8">Gsoil3046</strain>
    </source>
</reference>
<feature type="transmembrane region" description="Helical" evidence="5">
    <location>
        <begin position="55"/>
        <end position="74"/>
    </location>
</feature>
<feature type="domain" description="GtrA/DPMS transmembrane" evidence="6">
    <location>
        <begin position="24"/>
        <end position="135"/>
    </location>
</feature>
<dbReference type="Pfam" id="PF04138">
    <property type="entry name" value="GtrA_DPMS_TM"/>
    <property type="match status" value="1"/>
</dbReference>
<keyword evidence="4 5" id="KW-0472">Membrane</keyword>
<evidence type="ECO:0000256" key="4">
    <source>
        <dbReference type="ARBA" id="ARBA00023136"/>
    </source>
</evidence>
<dbReference type="InterPro" id="IPR007267">
    <property type="entry name" value="GtrA_DPMS_TM"/>
</dbReference>
<dbReference type="EMBL" id="JADIKM010000002">
    <property type="protein sequence ID" value="MFK2904148.1"/>
    <property type="molecule type" value="Genomic_DNA"/>
</dbReference>
<dbReference type="RefSeq" id="WP_404632351.1">
    <property type="nucleotide sequence ID" value="NZ_JADIKM010000002.1"/>
</dbReference>
<keyword evidence="2 5" id="KW-0812">Transmembrane</keyword>
<dbReference type="Proteomes" id="UP001620460">
    <property type="component" value="Unassembled WGS sequence"/>
</dbReference>
<evidence type="ECO:0000313" key="8">
    <source>
        <dbReference type="Proteomes" id="UP001620460"/>
    </source>
</evidence>
<proteinExistence type="predicted"/>
<protein>
    <submittedName>
        <fullName evidence="7">GtrA family protein</fullName>
    </submittedName>
</protein>
<evidence type="ECO:0000259" key="6">
    <source>
        <dbReference type="Pfam" id="PF04138"/>
    </source>
</evidence>
<feature type="transmembrane region" description="Helical" evidence="5">
    <location>
        <begin position="21"/>
        <end position="43"/>
    </location>
</feature>
<sequence length="136" mass="14615">MTMVFQDVKAIFRPGAGHRQVAIFALVGISSSLTYLAVLATLARGFGWGNTPSIVVAYLVGTLVSYLGSGILAFRKRMTGSNLTKFLVVVGLSFLANIAVSEVLSPLGVRAITIGIINVVFVGAFNFLCHKFWTFR</sequence>
<keyword evidence="8" id="KW-1185">Reference proteome</keyword>
<evidence type="ECO:0000256" key="2">
    <source>
        <dbReference type="ARBA" id="ARBA00022692"/>
    </source>
</evidence>
<name>A0ABW8JTE4_9GAMM</name>
<feature type="transmembrane region" description="Helical" evidence="5">
    <location>
        <begin position="86"/>
        <end position="105"/>
    </location>
</feature>
<gene>
    <name evidence="7" type="ORF">ISP17_09230</name>
</gene>
<feature type="transmembrane region" description="Helical" evidence="5">
    <location>
        <begin position="111"/>
        <end position="129"/>
    </location>
</feature>
<organism evidence="7 8">
    <name type="scientific">Dyella ginsengisoli</name>
    <dbReference type="NCBI Taxonomy" id="363848"/>
    <lineage>
        <taxon>Bacteria</taxon>
        <taxon>Pseudomonadati</taxon>
        <taxon>Pseudomonadota</taxon>
        <taxon>Gammaproteobacteria</taxon>
        <taxon>Lysobacterales</taxon>
        <taxon>Rhodanobacteraceae</taxon>
        <taxon>Dyella</taxon>
    </lineage>
</organism>
<keyword evidence="3 5" id="KW-1133">Transmembrane helix</keyword>
<accession>A0ABW8JTE4</accession>
<evidence type="ECO:0000313" key="7">
    <source>
        <dbReference type="EMBL" id="MFK2904148.1"/>
    </source>
</evidence>
<comment type="caution">
    <text evidence="7">The sequence shown here is derived from an EMBL/GenBank/DDBJ whole genome shotgun (WGS) entry which is preliminary data.</text>
</comment>